<evidence type="ECO:0000313" key="3">
    <source>
        <dbReference type="EMBL" id="CAG6760399.1"/>
    </source>
</evidence>
<feature type="compositionally biased region" description="Polar residues" evidence="2">
    <location>
        <begin position="142"/>
        <end position="157"/>
    </location>
</feature>
<feature type="compositionally biased region" description="Basic and acidic residues" evidence="2">
    <location>
        <begin position="162"/>
        <end position="174"/>
    </location>
</feature>
<proteinExistence type="predicted"/>
<feature type="compositionally biased region" description="Basic and acidic residues" evidence="2">
    <location>
        <begin position="81"/>
        <end position="93"/>
    </location>
</feature>
<feature type="coiled-coil region" evidence="1">
    <location>
        <begin position="15"/>
        <end position="60"/>
    </location>
</feature>
<keyword evidence="1" id="KW-0175">Coiled coil</keyword>
<reference evidence="3" key="1">
    <citation type="submission" date="2021-05" db="EMBL/GenBank/DDBJ databases">
        <authorList>
            <person name="Alioto T."/>
            <person name="Alioto T."/>
            <person name="Gomez Garrido J."/>
        </authorList>
    </citation>
    <scope>NUCLEOTIDE SEQUENCE</scope>
</reference>
<dbReference type="AlphaFoldDB" id="A0A8D9A670"/>
<feature type="region of interest" description="Disordered" evidence="2">
    <location>
        <begin position="81"/>
        <end position="116"/>
    </location>
</feature>
<accession>A0A8D9A670</accession>
<feature type="region of interest" description="Disordered" evidence="2">
    <location>
        <begin position="134"/>
        <end position="174"/>
    </location>
</feature>
<sequence length="174" mass="20149">MDFDALCDELDQLDVEEYERNCELLLDASIELENMHQEEKERQSELLEEAAFELENADREARERHLDMLEDALMEMHQEEMPGMKHSKRDQERQWNLLQKRRKEIEETGHASNDTIDDLLGAVFKDSFVHELVGQSSKDRNSSNSKGGDGQGSSSTRGLLRKLCEPLEDPKKTK</sequence>
<dbReference type="EMBL" id="HBUF01556190">
    <property type="protein sequence ID" value="CAG6760399.1"/>
    <property type="molecule type" value="Transcribed_RNA"/>
</dbReference>
<organism evidence="3">
    <name type="scientific">Cacopsylla melanoneura</name>
    <dbReference type="NCBI Taxonomy" id="428564"/>
    <lineage>
        <taxon>Eukaryota</taxon>
        <taxon>Metazoa</taxon>
        <taxon>Ecdysozoa</taxon>
        <taxon>Arthropoda</taxon>
        <taxon>Hexapoda</taxon>
        <taxon>Insecta</taxon>
        <taxon>Pterygota</taxon>
        <taxon>Neoptera</taxon>
        <taxon>Paraneoptera</taxon>
        <taxon>Hemiptera</taxon>
        <taxon>Sternorrhyncha</taxon>
        <taxon>Psylloidea</taxon>
        <taxon>Psyllidae</taxon>
        <taxon>Psyllinae</taxon>
        <taxon>Cacopsylla</taxon>
    </lineage>
</organism>
<evidence type="ECO:0000256" key="2">
    <source>
        <dbReference type="SAM" id="MobiDB-lite"/>
    </source>
</evidence>
<name>A0A8D9A670_9HEMI</name>
<evidence type="ECO:0000256" key="1">
    <source>
        <dbReference type="SAM" id="Coils"/>
    </source>
</evidence>
<protein>
    <submittedName>
        <fullName evidence="3">Uncharacterized protein</fullName>
    </submittedName>
</protein>